<dbReference type="InterPro" id="IPR000791">
    <property type="entry name" value="Gpr1/Fun34/SatP-like"/>
</dbReference>
<keyword evidence="3 7" id="KW-0812">Transmembrane</keyword>
<evidence type="ECO:0000256" key="1">
    <source>
        <dbReference type="ARBA" id="ARBA00004141"/>
    </source>
</evidence>
<evidence type="ECO:0000256" key="5">
    <source>
        <dbReference type="ARBA" id="ARBA00023136"/>
    </source>
</evidence>
<reference evidence="9" key="3">
    <citation type="journal article" date="2018" name="Mol. Plant Microbe Interact.">
        <title>Genome sequence resources for the wheat stripe rust pathogen (Puccinia striiformis f. sp. tritici) and the barley stripe rust pathogen (Puccinia striiformis f. sp. hordei).</title>
        <authorList>
            <person name="Xia C."/>
            <person name="Wang M."/>
            <person name="Yin C."/>
            <person name="Cornejo O.E."/>
            <person name="Hulbert S.H."/>
            <person name="Chen X."/>
        </authorList>
    </citation>
    <scope>NUCLEOTIDE SEQUENCE [LARGE SCALE GENOMIC DNA]</scope>
    <source>
        <strain evidence="9">93TX-2</strain>
    </source>
</reference>
<feature type="transmembrane region" description="Helical" evidence="7">
    <location>
        <begin position="131"/>
        <end position="150"/>
    </location>
</feature>
<evidence type="ECO:0000256" key="7">
    <source>
        <dbReference type="SAM" id="Phobius"/>
    </source>
</evidence>
<comment type="similarity">
    <text evidence="2">Belongs to the acetate uptake transporter (AceTr) (TC 2.A.96) family.</text>
</comment>
<feature type="transmembrane region" description="Helical" evidence="7">
    <location>
        <begin position="66"/>
        <end position="85"/>
    </location>
</feature>
<comment type="caution">
    <text evidence="8">The sequence shown here is derived from an EMBL/GenBank/DDBJ whole genome shotgun (WGS) entry which is preliminary data.</text>
</comment>
<sequence length="309" mass="33925">MKQDSCDAVNSPNPRSLANGPGSYVTTTAPRKFANPAPLGLCSFAATTFLLSLMNLQTRGIKTESVIISMAYGYGGMIQVLAGMWEFACGNTFGATAFSSYGTSYNIPFSLKSDLRSRLGTYILSQSSRTGGFWISFGLILSPNSGILAAYANKKHELESALGLYLFSWFIFTTIMLLGSLRTSVALVALFSFLDVTFLLLAIGKLSTHAAPLTKAGGVFGRHLHHTTTPRTNSSTRILTRPSFQHRLVCRGCRPLRGRKQFHQTTNHPSWVSLQSLQTDDWVSYALTDSRKSELKTRSVDSDRNDHKD</sequence>
<name>A0A2S4VT32_9BASI</name>
<dbReference type="PANTHER" id="PTHR31123:SF1">
    <property type="entry name" value="ACCUMULATION OF DYADS PROTEIN 2-RELATED"/>
    <property type="match status" value="1"/>
</dbReference>
<reference evidence="9" key="2">
    <citation type="journal article" date="2018" name="BMC Genomics">
        <title>Genomic insights into host adaptation between the wheat stripe rust pathogen (Puccinia striiformis f. sp. tritici) and the barley stripe rust pathogen (Puccinia striiformis f. sp. hordei).</title>
        <authorList>
            <person name="Xia C."/>
            <person name="Wang M."/>
            <person name="Yin C."/>
            <person name="Cornejo O.E."/>
            <person name="Hulbert S.H."/>
            <person name="Chen X."/>
        </authorList>
    </citation>
    <scope>NUCLEOTIDE SEQUENCE [LARGE SCALE GENOMIC DNA]</scope>
    <source>
        <strain evidence="9">93TX-2</strain>
    </source>
</reference>
<dbReference type="OrthoDB" id="3648309at2759"/>
<feature type="transmembrane region" description="Helical" evidence="7">
    <location>
        <begin position="185"/>
        <end position="203"/>
    </location>
</feature>
<dbReference type="Pfam" id="PF01184">
    <property type="entry name" value="Gpr1_Fun34_YaaH"/>
    <property type="match status" value="2"/>
</dbReference>
<evidence type="ECO:0000256" key="3">
    <source>
        <dbReference type="ARBA" id="ARBA00022692"/>
    </source>
</evidence>
<dbReference type="PROSITE" id="PS01114">
    <property type="entry name" value="GPR1_FUN34_YAAH"/>
    <property type="match status" value="1"/>
</dbReference>
<reference evidence="8 9" key="1">
    <citation type="submission" date="2017-12" db="EMBL/GenBank/DDBJ databases">
        <title>Gene loss provides genomic basis for host adaptation in cereal stripe rust fungi.</title>
        <authorList>
            <person name="Xia C."/>
        </authorList>
    </citation>
    <scope>NUCLEOTIDE SEQUENCE [LARGE SCALE GENOMIC DNA]</scope>
    <source>
        <strain evidence="8 9">93TX-2</strain>
    </source>
</reference>
<evidence type="ECO:0000256" key="6">
    <source>
        <dbReference type="SAM" id="MobiDB-lite"/>
    </source>
</evidence>
<feature type="transmembrane region" description="Helical" evidence="7">
    <location>
        <begin position="162"/>
        <end position="179"/>
    </location>
</feature>
<keyword evidence="4 7" id="KW-1133">Transmembrane helix</keyword>
<accession>A0A2S4VT32</accession>
<dbReference type="GO" id="GO:0015123">
    <property type="term" value="F:acetate transmembrane transporter activity"/>
    <property type="evidence" value="ECO:0007669"/>
    <property type="project" value="TreeGrafter"/>
</dbReference>
<evidence type="ECO:0008006" key="10">
    <source>
        <dbReference type="Google" id="ProtNLM"/>
    </source>
</evidence>
<evidence type="ECO:0000313" key="8">
    <source>
        <dbReference type="EMBL" id="POW12688.1"/>
    </source>
</evidence>
<dbReference type="VEuPathDB" id="FungiDB:PSHT_08024"/>
<feature type="transmembrane region" description="Helical" evidence="7">
    <location>
        <begin position="33"/>
        <end position="54"/>
    </location>
</feature>
<keyword evidence="5 7" id="KW-0472">Membrane</keyword>
<dbReference type="EMBL" id="PKSM01000102">
    <property type="protein sequence ID" value="POW12688.1"/>
    <property type="molecule type" value="Genomic_DNA"/>
</dbReference>
<evidence type="ECO:0000256" key="4">
    <source>
        <dbReference type="ARBA" id="ARBA00022989"/>
    </source>
</evidence>
<proteinExistence type="inferred from homology"/>
<dbReference type="InterPro" id="IPR047622">
    <property type="entry name" value="GPR1_FUN34_YAAH"/>
</dbReference>
<feature type="region of interest" description="Disordered" evidence="6">
    <location>
        <begin position="1"/>
        <end position="22"/>
    </location>
</feature>
<dbReference type="Proteomes" id="UP000238274">
    <property type="component" value="Unassembled WGS sequence"/>
</dbReference>
<gene>
    <name evidence="8" type="ORF">PSHT_08024</name>
</gene>
<comment type="subcellular location">
    <subcellularLocation>
        <location evidence="1">Membrane</location>
        <topology evidence="1">Multi-pass membrane protein</topology>
    </subcellularLocation>
</comment>
<organism evidence="8 9">
    <name type="scientific">Puccinia striiformis</name>
    <dbReference type="NCBI Taxonomy" id="27350"/>
    <lineage>
        <taxon>Eukaryota</taxon>
        <taxon>Fungi</taxon>
        <taxon>Dikarya</taxon>
        <taxon>Basidiomycota</taxon>
        <taxon>Pucciniomycotina</taxon>
        <taxon>Pucciniomycetes</taxon>
        <taxon>Pucciniales</taxon>
        <taxon>Pucciniaceae</taxon>
        <taxon>Puccinia</taxon>
    </lineage>
</organism>
<evidence type="ECO:0000256" key="2">
    <source>
        <dbReference type="ARBA" id="ARBA00005587"/>
    </source>
</evidence>
<dbReference type="PANTHER" id="PTHR31123">
    <property type="entry name" value="ACCUMULATION OF DYADS PROTEIN 2-RELATED"/>
    <property type="match status" value="1"/>
</dbReference>
<dbReference type="AlphaFoldDB" id="A0A2S4VT32"/>
<dbReference type="VEuPathDB" id="FungiDB:PSTT_12651"/>
<dbReference type="NCBIfam" id="NF038013">
    <property type="entry name" value="AceTr_1"/>
    <property type="match status" value="1"/>
</dbReference>
<keyword evidence="9" id="KW-1185">Reference proteome</keyword>
<protein>
    <recommendedName>
        <fullName evidence="10">GPR1/FUN34/yaaH family protein</fullName>
    </recommendedName>
</protein>
<dbReference type="GO" id="GO:0005886">
    <property type="term" value="C:plasma membrane"/>
    <property type="evidence" value="ECO:0007669"/>
    <property type="project" value="TreeGrafter"/>
</dbReference>
<evidence type="ECO:0000313" key="9">
    <source>
        <dbReference type="Proteomes" id="UP000238274"/>
    </source>
</evidence>
<dbReference type="InterPro" id="IPR051633">
    <property type="entry name" value="AceTr"/>
</dbReference>